<dbReference type="PANTHER" id="PTHR43581">
    <property type="entry name" value="ATP/GTP PHOSPHATASE"/>
    <property type="match status" value="1"/>
</dbReference>
<keyword evidence="3" id="KW-1185">Reference proteome</keyword>
<dbReference type="GO" id="GO:0005524">
    <property type="term" value="F:ATP binding"/>
    <property type="evidence" value="ECO:0007669"/>
    <property type="project" value="UniProtKB-KW"/>
</dbReference>
<evidence type="ECO:0000259" key="1">
    <source>
        <dbReference type="Pfam" id="PF13304"/>
    </source>
</evidence>
<comment type="caution">
    <text evidence="2">The sequence shown here is derived from an EMBL/GenBank/DDBJ whole genome shotgun (WGS) entry which is preliminary data.</text>
</comment>
<feature type="domain" description="ATPase AAA-type core" evidence="1">
    <location>
        <begin position="67"/>
        <end position="201"/>
    </location>
</feature>
<keyword evidence="2" id="KW-0067">ATP-binding</keyword>
<reference evidence="2 3" key="1">
    <citation type="submission" date="2020-02" db="EMBL/GenBank/DDBJ databases">
        <title>Out from the shadows clarifying the taxonomy of the family Cryomorphaceae and related taxa by utilizing the GTDB taxonomic framework.</title>
        <authorList>
            <person name="Bowman J.P."/>
        </authorList>
    </citation>
    <scope>NUCLEOTIDE SEQUENCE [LARGE SCALE GENOMIC DNA]</scope>
    <source>
        <strain evidence="2 3">QSSC 1-22</strain>
    </source>
</reference>
<accession>A0A7K3WRB1</accession>
<evidence type="ECO:0000313" key="3">
    <source>
        <dbReference type="Proteomes" id="UP000486602"/>
    </source>
</evidence>
<sequence>MHNLYASNRAHAKRILAHRQTWFTSNSMDLTAAKKKQTETNINNQDQQITSRWQDVYSSQRSSISIFDLINSQNIRARHIAKAVDEDDMDSAKKLSNAQAPIEGINELLAIANIPIEISLGKDEQLFASKNGSALYSIAELSDGERNALLIAADVLTSDPNTLIIIDEPESHLHRAIISPLLTSLFLKRSDCAFVISIHDIFLPVDNFKSSTLLVRNCSWNGKNIDSWDADLIAESAQISPEIKKSILGAKREILFVEGNNESLDRQIYQLIYPTVSVVPKGSCKDVESCRRHN</sequence>
<dbReference type="EMBL" id="JAAGVY010000022">
    <property type="protein sequence ID" value="NEN24213.1"/>
    <property type="molecule type" value="Genomic_DNA"/>
</dbReference>
<protein>
    <submittedName>
        <fullName evidence="2">ATP-binding protein</fullName>
    </submittedName>
</protein>
<dbReference type="SUPFAM" id="SSF52540">
    <property type="entry name" value="P-loop containing nucleoside triphosphate hydrolases"/>
    <property type="match status" value="1"/>
</dbReference>
<dbReference type="Gene3D" id="3.40.50.300">
    <property type="entry name" value="P-loop containing nucleotide triphosphate hydrolases"/>
    <property type="match status" value="1"/>
</dbReference>
<dbReference type="PANTHER" id="PTHR43581:SF4">
    <property type="entry name" value="ATP_GTP PHOSPHATASE"/>
    <property type="match status" value="1"/>
</dbReference>
<proteinExistence type="predicted"/>
<dbReference type="Pfam" id="PF13304">
    <property type="entry name" value="AAA_21"/>
    <property type="match status" value="1"/>
</dbReference>
<dbReference type="InterPro" id="IPR003959">
    <property type="entry name" value="ATPase_AAA_core"/>
</dbReference>
<dbReference type="InterPro" id="IPR027417">
    <property type="entry name" value="P-loop_NTPase"/>
</dbReference>
<organism evidence="2 3">
    <name type="scientific">Cryomorpha ignava</name>
    <dbReference type="NCBI Taxonomy" id="101383"/>
    <lineage>
        <taxon>Bacteria</taxon>
        <taxon>Pseudomonadati</taxon>
        <taxon>Bacteroidota</taxon>
        <taxon>Flavobacteriia</taxon>
        <taxon>Flavobacteriales</taxon>
        <taxon>Cryomorphaceae</taxon>
        <taxon>Cryomorpha</taxon>
    </lineage>
</organism>
<dbReference type="AlphaFoldDB" id="A0A7K3WRB1"/>
<keyword evidence="2" id="KW-0547">Nucleotide-binding</keyword>
<name>A0A7K3WRB1_9FLAO</name>
<dbReference type="Proteomes" id="UP000486602">
    <property type="component" value="Unassembled WGS sequence"/>
</dbReference>
<gene>
    <name evidence="2" type="ORF">G3O08_11940</name>
</gene>
<evidence type="ECO:0000313" key="2">
    <source>
        <dbReference type="EMBL" id="NEN24213.1"/>
    </source>
</evidence>
<dbReference type="InterPro" id="IPR051396">
    <property type="entry name" value="Bact_Antivir_Def_Nuclease"/>
</dbReference>
<dbReference type="GO" id="GO:0016887">
    <property type="term" value="F:ATP hydrolysis activity"/>
    <property type="evidence" value="ECO:0007669"/>
    <property type="project" value="InterPro"/>
</dbReference>